<comment type="caution">
    <text evidence="3">The sequence shown here is derived from an EMBL/GenBank/DDBJ whole genome shotgun (WGS) entry which is preliminary data.</text>
</comment>
<protein>
    <recommendedName>
        <fullName evidence="5">Mce-associated membrane protein</fullName>
    </recommendedName>
</protein>
<evidence type="ECO:0000256" key="1">
    <source>
        <dbReference type="SAM" id="MobiDB-lite"/>
    </source>
</evidence>
<evidence type="ECO:0000313" key="3">
    <source>
        <dbReference type="EMBL" id="PHV67947.1"/>
    </source>
</evidence>
<accession>A0A2G3PQ31</accession>
<gene>
    <name evidence="3" type="ORF">CSW57_01275</name>
</gene>
<name>A0A2G3PQ31_WILMA</name>
<keyword evidence="2" id="KW-1133">Transmembrane helix</keyword>
<evidence type="ECO:0000313" key="4">
    <source>
        <dbReference type="Proteomes" id="UP000225108"/>
    </source>
</evidence>
<dbReference type="AlphaFoldDB" id="A0A2G3PQ31"/>
<dbReference type="EMBL" id="PEBD01000004">
    <property type="protein sequence ID" value="PHV67947.1"/>
    <property type="molecule type" value="Genomic_DNA"/>
</dbReference>
<feature type="compositionally biased region" description="Pro residues" evidence="1">
    <location>
        <begin position="19"/>
        <end position="29"/>
    </location>
</feature>
<sequence length="203" mass="21488">MNALPRAVEGERLQTPAPMTSPRPTPTSPHPGGQRRAAPALFAVALVVVAVVVTATWMITWSVVGEDDSSTSAPTVSTTVSNEDTILDTVRATTESIYNFTPDTIRSTMKSAQALLCGTALQEWNDTADSLLQTVTTTGRSLVTSNAHYGIARQDAESVTVLAVFEVSASQDNAEPAPIEPAAIEFTVSRSAIPLCVNMMKVL</sequence>
<reference evidence="3 4" key="1">
    <citation type="submission" date="2017-10" db="EMBL/GenBank/DDBJ databases">
        <title>The draft genome sequence of Williamsia sp. BULT 1.1 isolated from the semi-arid grassland soils from South Africa.</title>
        <authorList>
            <person name="Kabwe M.H."/>
            <person name="Govender N."/>
            <person name="Mutseka Lunga P."/>
            <person name="Vikram S."/>
            <person name="Makhalanyane T.P."/>
        </authorList>
    </citation>
    <scope>NUCLEOTIDE SEQUENCE [LARGE SCALE GENOMIC DNA]</scope>
    <source>
        <strain evidence="3 4">BULT 1.1</strain>
    </source>
</reference>
<organism evidence="3 4">
    <name type="scientific">Williamsia marianensis</name>
    <dbReference type="NCBI Taxonomy" id="85044"/>
    <lineage>
        <taxon>Bacteria</taxon>
        <taxon>Bacillati</taxon>
        <taxon>Actinomycetota</taxon>
        <taxon>Actinomycetes</taxon>
        <taxon>Mycobacteriales</taxon>
        <taxon>Nocardiaceae</taxon>
        <taxon>Williamsia</taxon>
    </lineage>
</organism>
<proteinExistence type="predicted"/>
<keyword evidence="2" id="KW-0812">Transmembrane</keyword>
<evidence type="ECO:0000256" key="2">
    <source>
        <dbReference type="SAM" id="Phobius"/>
    </source>
</evidence>
<dbReference type="Proteomes" id="UP000225108">
    <property type="component" value="Unassembled WGS sequence"/>
</dbReference>
<keyword evidence="2" id="KW-0472">Membrane</keyword>
<feature type="transmembrane region" description="Helical" evidence="2">
    <location>
        <begin position="40"/>
        <end position="64"/>
    </location>
</feature>
<evidence type="ECO:0008006" key="5">
    <source>
        <dbReference type="Google" id="ProtNLM"/>
    </source>
</evidence>
<feature type="region of interest" description="Disordered" evidence="1">
    <location>
        <begin position="1"/>
        <end position="35"/>
    </location>
</feature>